<evidence type="ECO:0000256" key="6">
    <source>
        <dbReference type="SAM" id="Phobius"/>
    </source>
</evidence>
<feature type="transmembrane region" description="Helical" evidence="6">
    <location>
        <begin position="332"/>
        <end position="355"/>
    </location>
</feature>
<keyword evidence="8" id="KW-1185">Reference proteome</keyword>
<comment type="caution">
    <text evidence="7">The sequence shown here is derived from an EMBL/GenBank/DDBJ whole genome shotgun (WGS) entry which is preliminary data.</text>
</comment>
<organism evidence="7 8">
    <name type="scientific">Macrophomina phaseolina</name>
    <dbReference type="NCBI Taxonomy" id="35725"/>
    <lineage>
        <taxon>Eukaryota</taxon>
        <taxon>Fungi</taxon>
        <taxon>Dikarya</taxon>
        <taxon>Ascomycota</taxon>
        <taxon>Pezizomycotina</taxon>
        <taxon>Dothideomycetes</taxon>
        <taxon>Dothideomycetes incertae sedis</taxon>
        <taxon>Botryosphaeriales</taxon>
        <taxon>Botryosphaeriaceae</taxon>
        <taxon>Macrophomina</taxon>
    </lineage>
</organism>
<keyword evidence="4 6" id="KW-1133">Transmembrane helix</keyword>
<dbReference type="Gene3D" id="1.20.1740.10">
    <property type="entry name" value="Amino acid/polyamine transporter I"/>
    <property type="match status" value="1"/>
</dbReference>
<dbReference type="InterPro" id="IPR002293">
    <property type="entry name" value="AA/rel_permease1"/>
</dbReference>
<feature type="transmembrane region" description="Helical" evidence="6">
    <location>
        <begin position="192"/>
        <end position="215"/>
    </location>
</feature>
<evidence type="ECO:0000256" key="1">
    <source>
        <dbReference type="ARBA" id="ARBA00004141"/>
    </source>
</evidence>
<dbReference type="Proteomes" id="UP000774617">
    <property type="component" value="Unassembled WGS sequence"/>
</dbReference>
<dbReference type="EMBL" id="JAGTJR010000006">
    <property type="protein sequence ID" value="KAH7058810.1"/>
    <property type="molecule type" value="Genomic_DNA"/>
</dbReference>
<reference evidence="7 8" key="1">
    <citation type="journal article" date="2021" name="Nat. Commun.">
        <title>Genetic determinants of endophytism in the Arabidopsis root mycobiome.</title>
        <authorList>
            <person name="Mesny F."/>
            <person name="Miyauchi S."/>
            <person name="Thiergart T."/>
            <person name="Pickel B."/>
            <person name="Atanasova L."/>
            <person name="Karlsson M."/>
            <person name="Huettel B."/>
            <person name="Barry K.W."/>
            <person name="Haridas S."/>
            <person name="Chen C."/>
            <person name="Bauer D."/>
            <person name="Andreopoulos W."/>
            <person name="Pangilinan J."/>
            <person name="LaButti K."/>
            <person name="Riley R."/>
            <person name="Lipzen A."/>
            <person name="Clum A."/>
            <person name="Drula E."/>
            <person name="Henrissat B."/>
            <person name="Kohler A."/>
            <person name="Grigoriev I.V."/>
            <person name="Martin F.M."/>
            <person name="Hacquard S."/>
        </authorList>
    </citation>
    <scope>NUCLEOTIDE SEQUENCE [LARGE SCALE GENOMIC DNA]</scope>
    <source>
        <strain evidence="7 8">MPI-SDFR-AT-0080</strain>
    </source>
</reference>
<evidence type="ECO:0000313" key="8">
    <source>
        <dbReference type="Proteomes" id="UP000774617"/>
    </source>
</evidence>
<accession>A0ABQ8GK88</accession>
<dbReference type="PANTHER" id="PTHR45649:SF1">
    <property type="entry name" value="TRANSPORTER, PUTATIVE (EUROFUNG)-RELATED"/>
    <property type="match status" value="1"/>
</dbReference>
<dbReference type="PANTHER" id="PTHR45649">
    <property type="entry name" value="AMINO-ACID PERMEASE BAT1"/>
    <property type="match status" value="1"/>
</dbReference>
<feature type="transmembrane region" description="Helical" evidence="6">
    <location>
        <begin position="37"/>
        <end position="61"/>
    </location>
</feature>
<comment type="subcellular location">
    <subcellularLocation>
        <location evidence="1">Membrane</location>
        <topology evidence="1">Multi-pass membrane protein</topology>
    </subcellularLocation>
</comment>
<keyword evidence="5 6" id="KW-0472">Membrane</keyword>
<feature type="transmembrane region" description="Helical" evidence="6">
    <location>
        <begin position="163"/>
        <end position="180"/>
    </location>
</feature>
<keyword evidence="2" id="KW-0813">Transport</keyword>
<feature type="transmembrane region" description="Helical" evidence="6">
    <location>
        <begin position="406"/>
        <end position="431"/>
    </location>
</feature>
<name>A0ABQ8GK88_9PEZI</name>
<feature type="transmembrane region" description="Helical" evidence="6">
    <location>
        <begin position="73"/>
        <end position="98"/>
    </location>
</feature>
<protein>
    <submittedName>
        <fullName evidence="7">Amino acid/polyamine transporter I</fullName>
    </submittedName>
</protein>
<feature type="transmembrane region" description="Helical" evidence="6">
    <location>
        <begin position="376"/>
        <end position="400"/>
    </location>
</feature>
<feature type="transmembrane region" description="Helical" evidence="6">
    <location>
        <begin position="273"/>
        <end position="293"/>
    </location>
</feature>
<feature type="transmembrane region" description="Helical" evidence="6">
    <location>
        <begin position="452"/>
        <end position="474"/>
    </location>
</feature>
<dbReference type="Pfam" id="PF13520">
    <property type="entry name" value="AA_permease_2"/>
    <property type="match status" value="1"/>
</dbReference>
<evidence type="ECO:0000313" key="7">
    <source>
        <dbReference type="EMBL" id="KAH7058810.1"/>
    </source>
</evidence>
<feature type="transmembrane region" description="Helical" evidence="6">
    <location>
        <begin position="235"/>
        <end position="252"/>
    </location>
</feature>
<evidence type="ECO:0000256" key="3">
    <source>
        <dbReference type="ARBA" id="ARBA00022692"/>
    </source>
</evidence>
<evidence type="ECO:0000256" key="2">
    <source>
        <dbReference type="ARBA" id="ARBA00022448"/>
    </source>
</evidence>
<evidence type="ECO:0000256" key="4">
    <source>
        <dbReference type="ARBA" id="ARBA00022989"/>
    </source>
</evidence>
<gene>
    <name evidence="7" type="ORF">B0J12DRAFT_566818</name>
</gene>
<dbReference type="PIRSF" id="PIRSF006060">
    <property type="entry name" value="AA_transporter"/>
    <property type="match status" value="1"/>
</dbReference>
<sequence>MVLETSHTGPEPVSELKYSDDAEDMARFGKKSQLKRIFGLLPIIGLTCSLVITWEAMLIVFQGALLNGGNPGLIYGYIFVWFGTILQVIVMAEMASMIPLAGGQYNWVAVLSPPSCSKFLSYMTGWTCVIGWQCMAASGGYLGGTLIQGLLVLNYPGYDFQRWHGTLIYFAVIAVAFFTNTVTKPLLPIIELFFLVFHILGFFALVIPLVVLAPHASAKEVFATFYDGGNWKSDGLSFFIGLTVTMFAFVGCEAASHMAEEIQHASSVIPRSMFASVGINGVLGLGCVIAIAFCLGSDPSSILATPTGFPVIAMFKTATASNATATGMAVPLVFICFVATINIYTSGSRMVWAFARERGLPFSGWLARIHSGRGRLGLGTTVPLNAIIVMTVISCLLALINVGSSVAFNAFTSLVVVANYATFLLSAAVLLRKRLVVPHEEIPFGPFNLGRYWGPPVIVASMVYSAVGAFFSFWPPHVDPSPETMNWSVVVFGGGIIWSLLYWAVWGRKVYTGPVLEVDAAGGVARAAGGVKGGEDVAVVER</sequence>
<feature type="transmembrane region" description="Helical" evidence="6">
    <location>
        <begin position="119"/>
        <end position="143"/>
    </location>
</feature>
<proteinExistence type="predicted"/>
<keyword evidence="3 6" id="KW-0812">Transmembrane</keyword>
<feature type="transmembrane region" description="Helical" evidence="6">
    <location>
        <begin position="486"/>
        <end position="505"/>
    </location>
</feature>
<evidence type="ECO:0000256" key="5">
    <source>
        <dbReference type="ARBA" id="ARBA00023136"/>
    </source>
</evidence>